<feature type="region of interest" description="Disordered" evidence="1">
    <location>
        <begin position="1"/>
        <end position="63"/>
    </location>
</feature>
<protein>
    <submittedName>
        <fullName evidence="3">XdhC-like protein</fullName>
    </submittedName>
</protein>
<dbReference type="InterPro" id="IPR052698">
    <property type="entry name" value="MoCofactor_Util/Proc"/>
</dbReference>
<feature type="domain" description="XdhC Rossmann" evidence="2">
    <location>
        <begin position="71"/>
        <end position="195"/>
    </location>
</feature>
<dbReference type="Gene3D" id="3.40.50.720">
    <property type="entry name" value="NAD(P)-binding Rossmann-like Domain"/>
    <property type="match status" value="1"/>
</dbReference>
<comment type="caution">
    <text evidence="3">The sequence shown here is derived from an EMBL/GenBank/DDBJ whole genome shotgun (WGS) entry which is preliminary data.</text>
</comment>
<name>A0A543IEW0_9ACTN</name>
<reference evidence="3 4" key="1">
    <citation type="submission" date="2019-06" db="EMBL/GenBank/DDBJ databases">
        <title>Sequencing the genomes of 1000 actinobacteria strains.</title>
        <authorList>
            <person name="Klenk H.-P."/>
        </authorList>
    </citation>
    <scope>NUCLEOTIDE SEQUENCE [LARGE SCALE GENOMIC DNA]</scope>
    <source>
        <strain evidence="3 4">DSM 45043</strain>
    </source>
</reference>
<evidence type="ECO:0000313" key="4">
    <source>
        <dbReference type="Proteomes" id="UP000316706"/>
    </source>
</evidence>
<dbReference type="AlphaFoldDB" id="A0A543IEW0"/>
<feature type="compositionally biased region" description="Basic and acidic residues" evidence="1">
    <location>
        <begin position="1"/>
        <end position="18"/>
    </location>
</feature>
<dbReference type="EMBL" id="VFPO01000001">
    <property type="protein sequence ID" value="TQM69113.1"/>
    <property type="molecule type" value="Genomic_DNA"/>
</dbReference>
<dbReference type="InterPro" id="IPR027051">
    <property type="entry name" value="XdhC_Rossmann_dom"/>
</dbReference>
<accession>A0A543IEW0</accession>
<proteinExistence type="predicted"/>
<keyword evidence="4" id="KW-1185">Reference proteome</keyword>
<sequence length="209" mass="22109">MQKEETAVSRTPVSEKGRAGHTAGMTAQHETGPREPAPHGNAPHGNASHETDPACAVAHGDAPAPGEERTLVAVFAGPVAEHLLRFGADLGYRTFLVDPDKDRDGLDDLPRLDATADVVVTDHHRPELGPVLRDVLTQPVRWVGVMGNPRHPAPHVPALTELGVPAEDIARVHRPIGLNIGSRTPAEIAVATLAGLIADRNGRPGGFEF</sequence>
<gene>
    <name evidence="3" type="ORF">FHX41_2795</name>
</gene>
<evidence type="ECO:0000259" key="2">
    <source>
        <dbReference type="Pfam" id="PF13478"/>
    </source>
</evidence>
<dbReference type="Pfam" id="PF13478">
    <property type="entry name" value="XdhC_C"/>
    <property type="match status" value="1"/>
</dbReference>
<evidence type="ECO:0000256" key="1">
    <source>
        <dbReference type="SAM" id="MobiDB-lite"/>
    </source>
</evidence>
<dbReference type="PANTHER" id="PTHR30388:SF6">
    <property type="entry name" value="XANTHINE DEHYDROGENASE SUBUNIT A-RELATED"/>
    <property type="match status" value="1"/>
</dbReference>
<evidence type="ECO:0000313" key="3">
    <source>
        <dbReference type="EMBL" id="TQM69113.1"/>
    </source>
</evidence>
<organism evidence="3 4">
    <name type="scientific">Actinomadura hallensis</name>
    <dbReference type="NCBI Taxonomy" id="337895"/>
    <lineage>
        <taxon>Bacteria</taxon>
        <taxon>Bacillati</taxon>
        <taxon>Actinomycetota</taxon>
        <taxon>Actinomycetes</taxon>
        <taxon>Streptosporangiales</taxon>
        <taxon>Thermomonosporaceae</taxon>
        <taxon>Actinomadura</taxon>
    </lineage>
</organism>
<dbReference type="Proteomes" id="UP000316706">
    <property type="component" value="Unassembled WGS sequence"/>
</dbReference>
<dbReference type="PANTHER" id="PTHR30388">
    <property type="entry name" value="ALDEHYDE OXIDOREDUCTASE MOLYBDENUM COFACTOR ASSEMBLY PROTEIN"/>
    <property type="match status" value="1"/>
</dbReference>